<organism evidence="1">
    <name type="scientific">bioreactor metagenome</name>
    <dbReference type="NCBI Taxonomy" id="1076179"/>
    <lineage>
        <taxon>unclassified sequences</taxon>
        <taxon>metagenomes</taxon>
        <taxon>ecological metagenomes</taxon>
    </lineage>
</organism>
<protein>
    <submittedName>
        <fullName evidence="1">Uncharacterized protein</fullName>
    </submittedName>
</protein>
<proteinExistence type="predicted"/>
<dbReference type="AlphaFoldDB" id="A0A645FUV3"/>
<evidence type="ECO:0000313" key="1">
    <source>
        <dbReference type="EMBL" id="MPN17299.1"/>
    </source>
</evidence>
<dbReference type="EMBL" id="VSSQ01064393">
    <property type="protein sequence ID" value="MPN17299.1"/>
    <property type="molecule type" value="Genomic_DNA"/>
</dbReference>
<reference evidence="1" key="1">
    <citation type="submission" date="2019-08" db="EMBL/GenBank/DDBJ databases">
        <authorList>
            <person name="Kucharzyk K."/>
            <person name="Murdoch R.W."/>
            <person name="Higgins S."/>
            <person name="Loffler F."/>
        </authorList>
    </citation>
    <scope>NUCLEOTIDE SEQUENCE</scope>
</reference>
<name>A0A645FUV3_9ZZZZ</name>
<gene>
    <name evidence="1" type="ORF">SDC9_164652</name>
</gene>
<sequence>MLFPLAERKRTLISRKCYDNTKKYIFCYNNGVFCAPFMWDTLFHTGYLREPLYHSSPVMVARLAGYRIIDVRLPEKGEYRTASTRVHRSYPGMVLLPHGTE</sequence>
<accession>A0A645FUV3</accession>
<comment type="caution">
    <text evidence="1">The sequence shown here is derived from an EMBL/GenBank/DDBJ whole genome shotgun (WGS) entry which is preliminary data.</text>
</comment>